<evidence type="ECO:0000256" key="1">
    <source>
        <dbReference type="SAM" id="MobiDB-lite"/>
    </source>
</evidence>
<evidence type="ECO:0000313" key="4">
    <source>
        <dbReference type="Proteomes" id="UP000245884"/>
    </source>
</evidence>
<feature type="domain" description="TTI1 C-terminal TPR" evidence="2">
    <location>
        <begin position="1155"/>
        <end position="1311"/>
    </location>
</feature>
<evidence type="ECO:0000259" key="2">
    <source>
        <dbReference type="Pfam" id="PF24181"/>
    </source>
</evidence>
<proteinExistence type="predicted"/>
<feature type="compositionally biased region" description="Basic and acidic residues" evidence="1">
    <location>
        <begin position="860"/>
        <end position="875"/>
    </location>
</feature>
<feature type="region of interest" description="Disordered" evidence="1">
    <location>
        <begin position="857"/>
        <end position="906"/>
    </location>
</feature>
<sequence length="1543" mass="164955">MAAGRNGPFNGIGAGASQDRQIFAQIKPICVQLLALSRPGPSSKSPQIADHLATLRDTLDKASDPVPLPPPFSCADSYVIPVSPANLLSPSLLNYVFFPISQLFQSQPKGPLDLPQRTLQEAFGCLEVLCRHWWGRWQAIISQPSTSKAPLPAGGKEALDMWRQLLVLGAIMLSGPPPQKGATDPAQHNVTPETNLAVLRFLRSLLAPRRAESSAEKTKAKEAPPENSQAKRWEWDGESELPSLEDMDDLDNKPLPSAQDQPLSKPVAGDAPERSPFLYPTRGHLSLASAPPVKSPLLHALTASLDTLSSAPIHSSSIPLRAMALEVARIIAVGWIGAMEPPSHDTTPAAAAKAKADRLAPLLPGVVSKAVRVLTIGDDGKRLSPTKVPGELVARAMALLRDVIVPVLDGEATLELRSRDGGRERREGAGEGEGKVQSLEDLLAGLNTSGKADDEPETLQTPASQSEASSTPDAQANAQLTALKAALNNLTLAFRSLSAASSPRTEAKDEVEDLAAHTHSAAQLGIVVFAAGVLESCDQTLSWFSSASTAGATGSGDEDLSSILFRWILDLAPSPGPPGATFTTAEREAQARLDSLLSASPRGNSALRSLALEAGSALKSLPPAILAHRNALTSRLAHRVSAVAAAALRAPALAERLVSEPEMAQIWAERLVECLELDKQDGGGGVADDYAENGDQDGSETMGMPSLRHLEPAAARMLGEMLQSWGQVCASALLARLEASSARTQGNSAPSSSPDGPLHLLYWLLQYSRRQRNLARAQSARNAEACLAAFSSSIAALFMLRQLLCGVAKELNDDRLSLLTGKAGKRARKAAHKLAGDLIREVQEDWDEEAQGLVLTRRHGHEDAGRDAVRARPQGDKQVQGPMDSLTSAGAASHSRGLPANPTSAALAERPDNFGPALNLSFVSAATVGSSSNDKVISSTAALRARLSHQVQHLRTLQLSLLHLSSQLLGPAFQPRLLSTIYPLVSALTHPSPLVAGEAGRTLSGIARATGYGDLLTLVRENVDYILGEASWRLVVGLGRELESELAARPRDHDVDAAGFALTHYGGSSLSLTNHSRPLLSSRTPPLVLTEVMRLLGPSSLHLIEDSVDEILDALDRFHGFDDVADALLMVLDRSLEVMGEEAARGGRGGTEESHTRQAKKAEMSVNPRKDLEALDDWLAKRRTMRQRRSSGAPRAETTRADVQEELESAFDKVEQDGGEDTTNPTAAPTPATRSQQLLVAILSKSLPFLSHASALIRARVLRLFTAGTRLLAPPGGTDGEGKGNDKWQRREDLLLPLISRAWPLILARLGWDVSRPFPPHLSSTSDANQPSLARLEAQLSELEPVVHLAAIHLLEVTASCVPDFVGRRWVDEAWPRVRMILSLAEHRQSEQGGERAREARTTRMTPTKGLVNAAADGTADMLAVERHRLFKPFVPHTPLYTLLVSTLSGLIPLVSNLGPAMADKALWEMVTHPLIVSALDARQKAELRAKAVRLMRAAKGCDAAGSVWAALRVIETGVIVGREEGQGKTLDVRLAAAEIFAQ</sequence>
<feature type="region of interest" description="Disordered" evidence="1">
    <location>
        <begin position="209"/>
        <end position="276"/>
    </location>
</feature>
<protein>
    <recommendedName>
        <fullName evidence="2">TTI1 C-terminal TPR domain-containing protein</fullName>
    </recommendedName>
</protein>
<dbReference type="Pfam" id="PF24181">
    <property type="entry name" value="TPR_TTI1_C"/>
    <property type="match status" value="2"/>
</dbReference>
<feature type="region of interest" description="Disordered" evidence="1">
    <location>
        <begin position="1211"/>
        <end position="1232"/>
    </location>
</feature>
<dbReference type="GO" id="GO:0005737">
    <property type="term" value="C:cytoplasm"/>
    <property type="evidence" value="ECO:0007669"/>
    <property type="project" value="TreeGrafter"/>
</dbReference>
<dbReference type="Proteomes" id="UP000245884">
    <property type="component" value="Unassembled WGS sequence"/>
</dbReference>
<dbReference type="RefSeq" id="XP_025359736.1">
    <property type="nucleotide sequence ID" value="XM_025506978.1"/>
</dbReference>
<keyword evidence="4" id="KW-1185">Reference proteome</keyword>
<name>A0A316UJL4_9BASI</name>
<organism evidence="3 4">
    <name type="scientific">Jaminaea rosea</name>
    <dbReference type="NCBI Taxonomy" id="1569628"/>
    <lineage>
        <taxon>Eukaryota</taxon>
        <taxon>Fungi</taxon>
        <taxon>Dikarya</taxon>
        <taxon>Basidiomycota</taxon>
        <taxon>Ustilaginomycotina</taxon>
        <taxon>Exobasidiomycetes</taxon>
        <taxon>Microstromatales</taxon>
        <taxon>Microstromatales incertae sedis</taxon>
        <taxon>Jaminaea</taxon>
    </lineage>
</organism>
<accession>A0A316UJL4</accession>
<reference evidence="3 4" key="1">
    <citation type="journal article" date="2018" name="Mol. Biol. Evol.">
        <title>Broad Genomic Sampling Reveals a Smut Pathogenic Ancestry of the Fungal Clade Ustilaginomycotina.</title>
        <authorList>
            <person name="Kijpornyongpan T."/>
            <person name="Mondo S.J."/>
            <person name="Barry K."/>
            <person name="Sandor L."/>
            <person name="Lee J."/>
            <person name="Lipzen A."/>
            <person name="Pangilinan J."/>
            <person name="LaButti K."/>
            <person name="Hainaut M."/>
            <person name="Henrissat B."/>
            <person name="Grigoriev I.V."/>
            <person name="Spatafora J.W."/>
            <person name="Aime M.C."/>
        </authorList>
    </citation>
    <scope>NUCLEOTIDE SEQUENCE [LARGE SCALE GENOMIC DNA]</scope>
    <source>
        <strain evidence="3 4">MCA 5214</strain>
    </source>
</reference>
<feature type="compositionally biased region" description="Basic and acidic residues" evidence="1">
    <location>
        <begin position="418"/>
        <end position="434"/>
    </location>
</feature>
<dbReference type="EMBL" id="KZ819677">
    <property type="protein sequence ID" value="PWN25124.1"/>
    <property type="molecule type" value="Genomic_DNA"/>
</dbReference>
<dbReference type="PANTHER" id="PTHR18460">
    <property type="entry name" value="TEL2 INTERACTING PROTEIN 1 TTI1 FAMILY MEMBER"/>
    <property type="match status" value="1"/>
</dbReference>
<dbReference type="PANTHER" id="PTHR18460:SF3">
    <property type="entry name" value="TELO2-INTERACTING PROTEIN 1 HOMOLOG"/>
    <property type="match status" value="1"/>
</dbReference>
<feature type="region of interest" description="Disordered" evidence="1">
    <location>
        <begin position="418"/>
        <end position="474"/>
    </location>
</feature>
<dbReference type="InterPro" id="IPR057567">
    <property type="entry name" value="TPR_TTI1_C"/>
</dbReference>
<feature type="compositionally biased region" description="Low complexity" evidence="1">
    <location>
        <begin position="1222"/>
        <end position="1232"/>
    </location>
</feature>
<evidence type="ECO:0000313" key="3">
    <source>
        <dbReference type="EMBL" id="PWN25124.1"/>
    </source>
</evidence>
<feature type="domain" description="TTI1 C-terminal TPR" evidence="2">
    <location>
        <begin position="1339"/>
        <end position="1503"/>
    </location>
</feature>
<dbReference type="OrthoDB" id="49511at2759"/>
<dbReference type="Pfam" id="PF21547">
    <property type="entry name" value="TTI1"/>
    <property type="match status" value="1"/>
</dbReference>
<dbReference type="InterPro" id="IPR049362">
    <property type="entry name" value="TTI1_rpt"/>
</dbReference>
<feature type="region of interest" description="Disordered" evidence="1">
    <location>
        <begin position="1142"/>
        <end position="1167"/>
    </location>
</feature>
<gene>
    <name evidence="3" type="ORF">BDZ90DRAFT_234338</name>
</gene>
<feature type="compositionally biased region" description="Basic and acidic residues" evidence="1">
    <location>
        <begin position="209"/>
        <end position="235"/>
    </location>
</feature>
<feature type="compositionally biased region" description="Acidic residues" evidence="1">
    <location>
        <begin position="236"/>
        <end position="249"/>
    </location>
</feature>
<feature type="compositionally biased region" description="Polar residues" evidence="1">
    <location>
        <begin position="458"/>
        <end position="473"/>
    </location>
</feature>
<dbReference type="GeneID" id="37028801"/>
<dbReference type="STRING" id="1569628.A0A316UJL4"/>
<dbReference type="InterPro" id="IPR052587">
    <property type="entry name" value="TELO2-interacting_protein_1"/>
</dbReference>